<organism evidence="2">
    <name type="scientific">marine sediment metagenome</name>
    <dbReference type="NCBI Taxonomy" id="412755"/>
    <lineage>
        <taxon>unclassified sequences</taxon>
        <taxon>metagenomes</taxon>
        <taxon>ecological metagenomes</taxon>
    </lineage>
</organism>
<dbReference type="EMBL" id="LAZR01043614">
    <property type="protein sequence ID" value="KKL06661.1"/>
    <property type="molecule type" value="Genomic_DNA"/>
</dbReference>
<evidence type="ECO:0000259" key="1">
    <source>
        <dbReference type="Pfam" id="PF19572"/>
    </source>
</evidence>
<dbReference type="InterPro" id="IPR045741">
    <property type="entry name" value="PorV"/>
</dbReference>
<gene>
    <name evidence="2" type="ORF">LCGC14_2593810</name>
</gene>
<evidence type="ECO:0000313" key="2">
    <source>
        <dbReference type="EMBL" id="KKL06661.1"/>
    </source>
</evidence>
<accession>A0A0F9CLV3</accession>
<comment type="caution">
    <text evidence="2">The sequence shown here is derived from an EMBL/GenBank/DDBJ whole genome shotgun (WGS) entry which is preliminary data.</text>
</comment>
<reference evidence="2" key="1">
    <citation type="journal article" date="2015" name="Nature">
        <title>Complex archaea that bridge the gap between prokaryotes and eukaryotes.</title>
        <authorList>
            <person name="Spang A."/>
            <person name="Saw J.H."/>
            <person name="Jorgensen S.L."/>
            <person name="Zaremba-Niedzwiedzka K."/>
            <person name="Martijn J."/>
            <person name="Lind A.E."/>
            <person name="van Eijk R."/>
            <person name="Schleper C."/>
            <person name="Guy L."/>
            <person name="Ettema T.J."/>
        </authorList>
    </citation>
    <scope>NUCLEOTIDE SEQUENCE</scope>
</reference>
<proteinExistence type="predicted"/>
<dbReference type="Gene3D" id="2.40.160.60">
    <property type="entry name" value="Outer membrane protein transport protein (OMPP1/FadL/TodX)"/>
    <property type="match status" value="1"/>
</dbReference>
<dbReference type="AlphaFoldDB" id="A0A0F9CLV3"/>
<feature type="domain" description="Type IX secretion system protein PorV" evidence="1">
    <location>
        <begin position="28"/>
        <end position="188"/>
    </location>
</feature>
<dbReference type="Pfam" id="PF19572">
    <property type="entry name" value="PorV"/>
    <property type="match status" value="1"/>
</dbReference>
<dbReference type="NCBIfam" id="NF033709">
    <property type="entry name" value="PorV_fam"/>
    <property type="match status" value="1"/>
</dbReference>
<protein>
    <recommendedName>
        <fullName evidence="1">Type IX secretion system protein PorV domain-containing protein</fullName>
    </recommendedName>
</protein>
<name>A0A0F9CLV3_9ZZZZ</name>
<sequence length="359" mass="40052">MIRKYLILLIAFFLPAVLLAQLPKYSNEFLNIGVGARAFGMSHSVLATTTDVTAGYWNPAGLTGLETDADIGLMHAEYFAGIAKYDYAGFAIRIDEQSAGAFTLIRFGIDDIPNTLELIDKDGNLRYDRISTFSAADYGFLFSYARTSKNVALSYGGNVKLIHRKIGDFATAWGFGFDIAGRYVLNRWSFAVNIRDVTSTFNAWNFNTSELEDVFAITGNEIPQNSLELTMPRILMGAARSFRLHEDFNLLAELDADLTLDGKQNVLVKTAVFSIDPHMGLELDYKRLVFLRLGMGKIKMVPDYDQKDSFNSQPNLGIGIHFRNFTVDYALTDIANQSIAPYSNIFSLKYSFNRPGSSD</sequence>